<gene>
    <name evidence="5" type="ORF">DU500_00410</name>
</gene>
<dbReference type="Proteomes" id="UP000253273">
    <property type="component" value="Chromosome"/>
</dbReference>
<keyword evidence="1" id="KW-0812">Transmembrane</keyword>
<dbReference type="InterPro" id="IPR058674">
    <property type="entry name" value="DUF8054_N"/>
</dbReference>
<evidence type="ECO:0000259" key="2">
    <source>
        <dbReference type="Pfam" id="PF26236"/>
    </source>
</evidence>
<dbReference type="Pfam" id="PF26237">
    <property type="entry name" value="DUF8054_C"/>
    <property type="match status" value="1"/>
</dbReference>
<keyword evidence="6" id="KW-1185">Reference proteome</keyword>
<evidence type="ECO:0000259" key="3">
    <source>
        <dbReference type="Pfam" id="PF26237"/>
    </source>
</evidence>
<evidence type="ECO:0000259" key="4">
    <source>
        <dbReference type="Pfam" id="PF26238"/>
    </source>
</evidence>
<dbReference type="Pfam" id="PF26236">
    <property type="entry name" value="DUF8054_N"/>
    <property type="match status" value="1"/>
</dbReference>
<accession>A0A345DYJ1</accession>
<dbReference type="AlphaFoldDB" id="A0A345DYJ1"/>
<feature type="domain" description="DUF8054" evidence="4">
    <location>
        <begin position="106"/>
        <end position="205"/>
    </location>
</feature>
<reference evidence="5 6" key="1">
    <citation type="submission" date="2018-07" db="EMBL/GenBank/DDBJ databases">
        <title>Genome sequences of Haloplanus sp. CBA1113.</title>
        <authorList>
            <person name="Kim Y.B."/>
            <person name="Roh S.W."/>
        </authorList>
    </citation>
    <scope>NUCLEOTIDE SEQUENCE [LARGE SCALE GENOMIC DNA]</scope>
    <source>
        <strain evidence="5 6">CBA1113</strain>
    </source>
</reference>
<keyword evidence="1" id="KW-0472">Membrane</keyword>
<dbReference type="InterPro" id="IPR058775">
    <property type="entry name" value="DUF8054_M"/>
</dbReference>
<feature type="transmembrane region" description="Helical" evidence="1">
    <location>
        <begin position="48"/>
        <end position="67"/>
    </location>
</feature>
<feature type="domain" description="DUF8054" evidence="3">
    <location>
        <begin position="210"/>
        <end position="250"/>
    </location>
</feature>
<dbReference type="OrthoDB" id="292134at2157"/>
<protein>
    <submittedName>
        <fullName evidence="5">Uncharacterized protein</fullName>
    </submittedName>
</protein>
<dbReference type="KEGG" id="haj:DU500_00410"/>
<name>A0A345DYJ1_9EURY</name>
<sequence>MRNALTAVGDRLRRPEYTGENRCLPCTVVNVCLTLVLAAVATVALTPLGGVVVLVGGLGAVYFRGYLVPGTPTLTVRYFPPWLLELFGKDVELRETLQPIEGVAVRATPEGGRLVDSFAAAWDDRIESIRATGASEADVATLLGVDEVSNVGEAAYVVDSGLRQWLSPSALLADAAAAAVLADRGDDAWTSLDPDERVATLRDLRKHLDYCPLCGGALDAEETETVETCCTESERVLMATCLDCDVRLIEDLNDR</sequence>
<keyword evidence="1" id="KW-1133">Transmembrane helix</keyword>
<dbReference type="GeneID" id="37281801"/>
<feature type="domain" description="DUF8054" evidence="2">
    <location>
        <begin position="10"/>
        <end position="90"/>
    </location>
</feature>
<evidence type="ECO:0000256" key="1">
    <source>
        <dbReference type="SAM" id="Phobius"/>
    </source>
</evidence>
<dbReference type="EMBL" id="CP031150">
    <property type="protein sequence ID" value="AXG05013.1"/>
    <property type="molecule type" value="Genomic_DNA"/>
</dbReference>
<evidence type="ECO:0000313" key="6">
    <source>
        <dbReference type="Proteomes" id="UP000253273"/>
    </source>
</evidence>
<evidence type="ECO:0000313" key="5">
    <source>
        <dbReference type="EMBL" id="AXG05013.1"/>
    </source>
</evidence>
<organism evidence="5 6">
    <name type="scientific">Haloplanus rubicundus</name>
    <dbReference type="NCBI Taxonomy" id="1547898"/>
    <lineage>
        <taxon>Archaea</taxon>
        <taxon>Methanobacteriati</taxon>
        <taxon>Methanobacteriota</taxon>
        <taxon>Stenosarchaea group</taxon>
        <taxon>Halobacteria</taxon>
        <taxon>Halobacteriales</taxon>
        <taxon>Haloferacaceae</taxon>
        <taxon>Haloplanus</taxon>
    </lineage>
</organism>
<dbReference type="RefSeq" id="WP_114584168.1">
    <property type="nucleotide sequence ID" value="NZ_CP031150.1"/>
</dbReference>
<dbReference type="InterPro" id="IPR058675">
    <property type="entry name" value="DUF8054_C"/>
</dbReference>
<dbReference type="Pfam" id="PF26238">
    <property type="entry name" value="DUF8054_M"/>
    <property type="match status" value="1"/>
</dbReference>
<proteinExistence type="predicted"/>
<feature type="transmembrane region" description="Helical" evidence="1">
    <location>
        <begin position="21"/>
        <end position="42"/>
    </location>
</feature>